<dbReference type="eggNOG" id="ENOG502ZPFE">
    <property type="taxonomic scope" value="Bacteria"/>
</dbReference>
<dbReference type="STRING" id="44251.PDUR_10915"/>
<gene>
    <name evidence="1" type="ORF">PDUR_10915</name>
</gene>
<proteinExistence type="predicted"/>
<dbReference type="OrthoDB" id="2657769at2"/>
<name>A0A089ITQ3_PAEDU</name>
<accession>A0A089ITQ3</accession>
<keyword evidence="2" id="KW-1185">Reference proteome</keyword>
<dbReference type="AlphaFoldDB" id="A0A089ITQ3"/>
<dbReference type="EMBL" id="CP009288">
    <property type="protein sequence ID" value="AIQ12364.1"/>
    <property type="molecule type" value="Genomic_DNA"/>
</dbReference>
<sequence length="92" mass="10608">MKLKKLLSLKGWSQVLRSTWQYIISPHVALGDKLLFAIPVALYWVLPDVMPFMPIDDIGVSMMLMAWFVSRMDRKYPALNDAKRLRLNGGSR</sequence>
<evidence type="ECO:0000313" key="2">
    <source>
        <dbReference type="Proteomes" id="UP000029409"/>
    </source>
</evidence>
<protein>
    <recommendedName>
        <fullName evidence="3">DUF1232 domain-containing protein</fullName>
    </recommendedName>
</protein>
<evidence type="ECO:0008006" key="3">
    <source>
        <dbReference type="Google" id="ProtNLM"/>
    </source>
</evidence>
<evidence type="ECO:0000313" key="1">
    <source>
        <dbReference type="EMBL" id="AIQ12364.1"/>
    </source>
</evidence>
<dbReference type="Proteomes" id="UP000029409">
    <property type="component" value="Chromosome"/>
</dbReference>
<dbReference type="RefSeq" id="WP_042206226.1">
    <property type="nucleotide sequence ID" value="NZ_CP009288.1"/>
</dbReference>
<organism evidence="1 2">
    <name type="scientific">Paenibacillus durus</name>
    <name type="common">Paenibacillus azotofixans</name>
    <dbReference type="NCBI Taxonomy" id="44251"/>
    <lineage>
        <taxon>Bacteria</taxon>
        <taxon>Bacillati</taxon>
        <taxon>Bacillota</taxon>
        <taxon>Bacilli</taxon>
        <taxon>Bacillales</taxon>
        <taxon>Paenibacillaceae</taxon>
        <taxon>Paenibacillus</taxon>
    </lineage>
</organism>
<reference evidence="1 2" key="1">
    <citation type="submission" date="2014-08" db="EMBL/GenBank/DDBJ databases">
        <title>Comparative genomics of the Paenibacillus odorifer group.</title>
        <authorList>
            <person name="den Bakker H.C."/>
            <person name="Tsai Y.-C."/>
            <person name="Martin N."/>
            <person name="Korlach J."/>
            <person name="Wiedmann M."/>
        </authorList>
    </citation>
    <scope>NUCLEOTIDE SEQUENCE [LARGE SCALE GENOMIC DNA]</scope>
    <source>
        <strain evidence="1 2">DSM 1735</strain>
    </source>
</reference>
<dbReference type="KEGG" id="pdu:PDUR_10915"/>